<dbReference type="GO" id="GO:0043565">
    <property type="term" value="F:sequence-specific DNA binding"/>
    <property type="evidence" value="ECO:0007669"/>
    <property type="project" value="UniProtKB-UniRule"/>
</dbReference>
<comment type="induction">
    <text evidence="9">By heat shock.</text>
</comment>
<keyword evidence="4 9" id="KW-0547">Nucleotide-binding</keyword>
<evidence type="ECO:0000256" key="7">
    <source>
        <dbReference type="ARBA" id="ARBA00022840"/>
    </source>
</evidence>
<dbReference type="GO" id="GO:0004252">
    <property type="term" value="F:serine-type endopeptidase activity"/>
    <property type="evidence" value="ECO:0007669"/>
    <property type="project" value="UniProtKB-UniRule"/>
</dbReference>
<dbReference type="Pfam" id="PF00004">
    <property type="entry name" value="AAA"/>
    <property type="match status" value="1"/>
</dbReference>
<gene>
    <name evidence="9" type="primary">lon</name>
    <name evidence="18" type="ORF">B4V02_05900</name>
</gene>
<keyword evidence="15" id="KW-0175">Coiled coil</keyword>
<dbReference type="SMART" id="SM00382">
    <property type="entry name" value="AAA"/>
    <property type="match status" value="1"/>
</dbReference>
<evidence type="ECO:0000256" key="13">
    <source>
        <dbReference type="PROSITE-ProRule" id="PRU01122"/>
    </source>
</evidence>
<dbReference type="GO" id="GO:0005737">
    <property type="term" value="C:cytoplasm"/>
    <property type="evidence" value="ECO:0007669"/>
    <property type="project" value="UniProtKB-SubCell"/>
</dbReference>
<comment type="function">
    <text evidence="9">ATP-dependent serine protease that mediates the selective degradation of mutant and abnormal proteins as well as certain short-lived regulatory proteins. Required for cellular homeostasis and for survival from DNA damage and developmental changes induced by stress. Degrades polypeptides processively to yield small peptide fragments that are 5 to 10 amino acids long. Binds to DNA in a double-stranded, site-specific manner.</text>
</comment>
<sequence length="778" mass="87258">MGPIKTKGRRFPLLPLRGLLVYPSMVLHLDVGREKSVKALEKAMVEDNLILLCSQSEVNIEEPTQEDIFRVGTVAKVRQMLKLPNGTIRVLVEGLERAEIIQYTDNEEYYEVLAKELHEAENVQPETDALMRTVLTQFEHYINLSKKVTPETLAAVSDIEEPGRLADVITSHLTLKIKEKQDILETIDVTQRLEKLLDILNNEREVLELERKISQRVKKQMEKTQKEYYLREQMKAIQKELGEKEGRAGEVEELRNQLSELELPVPVKEKVEKEIDRLEKMPASSAEGGVIRNYVDWLLSLPWNTFTDDDLDIAKAEEVLNHDHYGLDKPKERVLEYLAVRKLVKTIKGPILCLVGPPGVGKTSLARSIAKSMGREFVRISLGGVRDEAEIRGHRRTYVGAMPGRIIQGMKTAGTSNPVFLLDEIDKMASDFRGDPSAALLEVLDPEQNNTFSDHFVELPFDLSNVMFVTTANAAHNIPRPLMDRMETLYIPGYTELEKLEIANRYLLPKQKREHGLEEEQLVIGEDTLLRVIREYTRESGVRNLEQQLASLCRKAAKSVVSGGEGSIQVTPDNLKDYLGIAKFRYGVAELEDQIGTVTGLAWTEVGGETLMIEVTVVPGSGKLILTGKLGDVMKESAQAAFSYTRSKAIELGIEPDFYEKNDIHIHIPEGAIPKDGPSAGITIATALISALTNRHVSKDVAMTGEITLRGRVLPIGGLKEKSLAAHRAGYKKILLPKDNERDLKDIPDSIRQDVEFVPVAHMDQVLKHALVEQARVH</sequence>
<dbReference type="SUPFAM" id="SSF88697">
    <property type="entry name" value="PUA domain-like"/>
    <property type="match status" value="1"/>
</dbReference>
<dbReference type="GO" id="GO:0034605">
    <property type="term" value="P:cellular response to heat"/>
    <property type="evidence" value="ECO:0007669"/>
    <property type="project" value="UniProtKB-UniRule"/>
</dbReference>
<dbReference type="Gene3D" id="2.30.130.40">
    <property type="entry name" value="LON domain-like"/>
    <property type="match status" value="1"/>
</dbReference>
<evidence type="ECO:0000313" key="18">
    <source>
        <dbReference type="EMBL" id="ASR46255.1"/>
    </source>
</evidence>
<keyword evidence="5 9" id="KW-0378">Hydrolase</keyword>
<dbReference type="Pfam" id="PF02190">
    <property type="entry name" value="LON_substr_bdg"/>
    <property type="match status" value="1"/>
</dbReference>
<dbReference type="STRING" id="172713.GCA_001705305_04346"/>
<dbReference type="RefSeq" id="WP_094154095.1">
    <property type="nucleotide sequence ID" value="NZ_CP020028.1"/>
</dbReference>
<evidence type="ECO:0000256" key="8">
    <source>
        <dbReference type="ARBA" id="ARBA00023016"/>
    </source>
</evidence>
<keyword evidence="2 9" id="KW-0963">Cytoplasm</keyword>
<dbReference type="InterPro" id="IPR027065">
    <property type="entry name" value="Lon_Prtase"/>
</dbReference>
<dbReference type="PROSITE" id="PS01046">
    <property type="entry name" value="LON_SER"/>
    <property type="match status" value="1"/>
</dbReference>
<dbReference type="FunFam" id="3.30.230.10:FF:000010">
    <property type="entry name" value="Lon protease"/>
    <property type="match status" value="1"/>
</dbReference>
<dbReference type="EC" id="3.4.21.53" evidence="9 10"/>
<dbReference type="GO" id="GO:0016887">
    <property type="term" value="F:ATP hydrolysis activity"/>
    <property type="evidence" value="ECO:0007669"/>
    <property type="project" value="UniProtKB-UniRule"/>
</dbReference>
<evidence type="ECO:0000313" key="19">
    <source>
        <dbReference type="Proteomes" id="UP000214666"/>
    </source>
</evidence>
<comment type="catalytic activity">
    <reaction evidence="9 10 13">
        <text>Hydrolysis of proteins in presence of ATP.</text>
        <dbReference type="EC" id="3.4.21.53"/>
    </reaction>
</comment>
<dbReference type="SUPFAM" id="SSF54211">
    <property type="entry name" value="Ribosomal protein S5 domain 2-like"/>
    <property type="match status" value="1"/>
</dbReference>
<evidence type="ECO:0000256" key="5">
    <source>
        <dbReference type="ARBA" id="ARBA00022801"/>
    </source>
</evidence>
<dbReference type="InterPro" id="IPR046336">
    <property type="entry name" value="Lon_prtase_N_sf"/>
</dbReference>
<dbReference type="InterPro" id="IPR027543">
    <property type="entry name" value="Lon_bac"/>
</dbReference>
<dbReference type="PRINTS" id="PR00830">
    <property type="entry name" value="ENDOLAPTASE"/>
</dbReference>
<dbReference type="InterPro" id="IPR020568">
    <property type="entry name" value="Ribosomal_Su5_D2-typ_SF"/>
</dbReference>
<dbReference type="InterPro" id="IPR008268">
    <property type="entry name" value="Peptidase_S16_AS"/>
</dbReference>
<evidence type="ECO:0000256" key="4">
    <source>
        <dbReference type="ARBA" id="ARBA00022741"/>
    </source>
</evidence>
<feature type="domain" description="Lon proteolytic" evidence="16">
    <location>
        <begin position="592"/>
        <end position="773"/>
    </location>
</feature>
<accession>A0A222WJ66</accession>
<dbReference type="Gene3D" id="3.40.50.300">
    <property type="entry name" value="P-loop containing nucleotide triphosphate hydrolases"/>
    <property type="match status" value="1"/>
</dbReference>
<protein>
    <recommendedName>
        <fullName evidence="9 10">Lon protease</fullName>
        <ecNumber evidence="9 10">3.4.21.53</ecNumber>
    </recommendedName>
    <alternativeName>
        <fullName evidence="9">ATP-dependent protease La</fullName>
    </alternativeName>
</protein>
<dbReference type="GO" id="GO:0005524">
    <property type="term" value="F:ATP binding"/>
    <property type="evidence" value="ECO:0007669"/>
    <property type="project" value="UniProtKB-UniRule"/>
</dbReference>
<evidence type="ECO:0000256" key="9">
    <source>
        <dbReference type="HAMAP-Rule" id="MF_01973"/>
    </source>
</evidence>
<keyword evidence="6 9" id="KW-0720">Serine protease</keyword>
<dbReference type="CDD" id="cd19500">
    <property type="entry name" value="RecA-like_Lon"/>
    <property type="match status" value="1"/>
</dbReference>
<dbReference type="PIRSF" id="PIRSF001174">
    <property type="entry name" value="Lon_proteas"/>
    <property type="match status" value="1"/>
</dbReference>
<dbReference type="InterPro" id="IPR004815">
    <property type="entry name" value="Lon_bac/euk-typ"/>
</dbReference>
<evidence type="ECO:0000256" key="1">
    <source>
        <dbReference type="ARBA" id="ARBA00004496"/>
    </source>
</evidence>
<dbReference type="GO" id="GO:0004176">
    <property type="term" value="F:ATP-dependent peptidase activity"/>
    <property type="evidence" value="ECO:0007669"/>
    <property type="project" value="UniProtKB-UniRule"/>
</dbReference>
<dbReference type="InterPro" id="IPR014721">
    <property type="entry name" value="Ribsml_uS5_D2-typ_fold_subgr"/>
</dbReference>
<dbReference type="GO" id="GO:0006515">
    <property type="term" value="P:protein quality control for misfolded or incompletely synthesized proteins"/>
    <property type="evidence" value="ECO:0007669"/>
    <property type="project" value="UniProtKB-UniRule"/>
</dbReference>
<keyword evidence="7 9" id="KW-0067">ATP-binding</keyword>
<evidence type="ECO:0000256" key="10">
    <source>
        <dbReference type="PIRNR" id="PIRNR001174"/>
    </source>
</evidence>
<dbReference type="Pfam" id="PF22667">
    <property type="entry name" value="Lon_lid"/>
    <property type="match status" value="1"/>
</dbReference>
<dbReference type="InterPro" id="IPR003111">
    <property type="entry name" value="Lon_prtase_N"/>
</dbReference>
<evidence type="ECO:0000259" key="16">
    <source>
        <dbReference type="PROSITE" id="PS51786"/>
    </source>
</evidence>
<feature type="active site" evidence="9 11">
    <location>
        <position position="679"/>
    </location>
</feature>
<dbReference type="InterPro" id="IPR054594">
    <property type="entry name" value="Lon_lid"/>
</dbReference>
<dbReference type="Proteomes" id="UP000214666">
    <property type="component" value="Chromosome"/>
</dbReference>
<dbReference type="InterPro" id="IPR003959">
    <property type="entry name" value="ATPase_AAA_core"/>
</dbReference>
<reference evidence="18 19" key="1">
    <citation type="submission" date="2017-03" db="EMBL/GenBank/DDBJ databases">
        <title>Complete genome sequence of Paenibacillus Kribbensis producing bioflocculants.</title>
        <authorList>
            <person name="Lee H.-G."/>
            <person name="Oh H.-M."/>
        </authorList>
    </citation>
    <scope>NUCLEOTIDE SEQUENCE [LARGE SCALE GENOMIC DNA]</scope>
    <source>
        <strain evidence="18 19">AM49</strain>
    </source>
</reference>
<evidence type="ECO:0000256" key="6">
    <source>
        <dbReference type="ARBA" id="ARBA00022825"/>
    </source>
</evidence>
<comment type="similarity">
    <text evidence="9 10 13 14">Belongs to the peptidase S16 family.</text>
</comment>
<feature type="domain" description="Lon N-terminal" evidence="17">
    <location>
        <begin position="11"/>
        <end position="204"/>
    </location>
</feature>
<keyword evidence="3 9" id="KW-0645">Protease</keyword>
<dbReference type="SUPFAM" id="SSF52540">
    <property type="entry name" value="P-loop containing nucleoside triphosphate hydrolases"/>
    <property type="match status" value="1"/>
</dbReference>
<keyword evidence="19" id="KW-1185">Reference proteome</keyword>
<evidence type="ECO:0000256" key="11">
    <source>
        <dbReference type="PIRSR" id="PIRSR001174-1"/>
    </source>
</evidence>
<evidence type="ECO:0000256" key="3">
    <source>
        <dbReference type="ARBA" id="ARBA00022670"/>
    </source>
</evidence>
<dbReference type="KEGG" id="pkb:B4V02_05900"/>
<proteinExistence type="evidence at transcript level"/>
<evidence type="ECO:0000256" key="12">
    <source>
        <dbReference type="PIRSR" id="PIRSR001174-2"/>
    </source>
</evidence>
<dbReference type="PROSITE" id="PS51787">
    <property type="entry name" value="LON_N"/>
    <property type="match status" value="1"/>
</dbReference>
<comment type="subunit">
    <text evidence="9 10">Homohexamer. Organized in a ring with a central cavity.</text>
</comment>
<organism evidence="18 19">
    <name type="scientific">Paenibacillus kribbensis</name>
    <dbReference type="NCBI Taxonomy" id="172713"/>
    <lineage>
        <taxon>Bacteria</taxon>
        <taxon>Bacillati</taxon>
        <taxon>Bacillota</taxon>
        <taxon>Bacilli</taxon>
        <taxon>Bacillales</taxon>
        <taxon>Paenibacillaceae</taxon>
        <taxon>Paenibacillus</taxon>
    </lineage>
</organism>
<evidence type="ECO:0000256" key="15">
    <source>
        <dbReference type="SAM" id="Coils"/>
    </source>
</evidence>
<feature type="active site" evidence="9 11">
    <location>
        <position position="722"/>
    </location>
</feature>
<dbReference type="HAMAP" id="MF_01973">
    <property type="entry name" value="lon_bact"/>
    <property type="match status" value="1"/>
</dbReference>
<comment type="subcellular location">
    <subcellularLocation>
        <location evidence="1 9 10">Cytoplasm</location>
    </subcellularLocation>
</comment>
<dbReference type="PROSITE" id="PS51786">
    <property type="entry name" value="LON_PROTEOLYTIC"/>
    <property type="match status" value="1"/>
</dbReference>
<dbReference type="EMBL" id="CP020028">
    <property type="protein sequence ID" value="ASR46255.1"/>
    <property type="molecule type" value="Genomic_DNA"/>
</dbReference>
<dbReference type="InterPro" id="IPR015947">
    <property type="entry name" value="PUA-like_sf"/>
</dbReference>
<dbReference type="Gene3D" id="1.20.58.1480">
    <property type="match status" value="1"/>
</dbReference>
<dbReference type="InterPro" id="IPR003593">
    <property type="entry name" value="AAA+_ATPase"/>
</dbReference>
<dbReference type="Gene3D" id="1.20.5.5270">
    <property type="match status" value="1"/>
</dbReference>
<dbReference type="NCBIfam" id="TIGR00763">
    <property type="entry name" value="lon"/>
    <property type="match status" value="1"/>
</dbReference>
<dbReference type="PANTHER" id="PTHR10046">
    <property type="entry name" value="ATP DEPENDENT LON PROTEASE FAMILY MEMBER"/>
    <property type="match status" value="1"/>
</dbReference>
<dbReference type="SMART" id="SM00464">
    <property type="entry name" value="LON"/>
    <property type="match status" value="1"/>
</dbReference>
<dbReference type="Gene3D" id="3.30.230.10">
    <property type="match status" value="1"/>
</dbReference>
<evidence type="ECO:0000259" key="17">
    <source>
        <dbReference type="PROSITE" id="PS51787"/>
    </source>
</evidence>
<dbReference type="Gene3D" id="1.10.8.60">
    <property type="match status" value="1"/>
</dbReference>
<dbReference type="OrthoDB" id="9803599at2"/>
<dbReference type="InterPro" id="IPR008269">
    <property type="entry name" value="Lon_proteolytic"/>
</dbReference>
<evidence type="ECO:0000256" key="2">
    <source>
        <dbReference type="ARBA" id="ARBA00022490"/>
    </source>
</evidence>
<feature type="coiled-coil region" evidence="15">
    <location>
        <begin position="190"/>
        <end position="227"/>
    </location>
</feature>
<dbReference type="Pfam" id="PF05362">
    <property type="entry name" value="Lon_C"/>
    <property type="match status" value="1"/>
</dbReference>
<evidence type="ECO:0000256" key="14">
    <source>
        <dbReference type="RuleBase" id="RU000591"/>
    </source>
</evidence>
<name>A0A222WJ66_9BACL</name>
<dbReference type="NCBIfam" id="NF008053">
    <property type="entry name" value="PRK10787.1"/>
    <property type="match status" value="1"/>
</dbReference>
<dbReference type="AlphaFoldDB" id="A0A222WJ66"/>
<dbReference type="InterPro" id="IPR027417">
    <property type="entry name" value="P-loop_NTPase"/>
</dbReference>
<feature type="binding site" evidence="9 12">
    <location>
        <begin position="356"/>
        <end position="363"/>
    </location>
    <ligand>
        <name>ATP</name>
        <dbReference type="ChEBI" id="CHEBI:30616"/>
    </ligand>
</feature>
<keyword evidence="8 9" id="KW-0346">Stress response</keyword>
<dbReference type="FunFam" id="3.40.50.300:FF:000382">
    <property type="entry name" value="Lon protease homolog 2, peroxisomal"/>
    <property type="match status" value="1"/>
</dbReference>